<dbReference type="InterPro" id="IPR008407">
    <property type="entry name" value="Brnchd-chn_aa_trnsp_AzlD"/>
</dbReference>
<sequence>AALVAPSFVALTLDAGVGVDYEFAKLLAGAVAVGVAWRTKDVLATIVTGMVALWVIQALL</sequence>
<gene>
    <name evidence="2" type="ORF">ACFQE1_22000</name>
</gene>
<proteinExistence type="predicted"/>
<accession>A0ABD5S6Y6</accession>
<feature type="transmembrane region" description="Helical" evidence="1">
    <location>
        <begin position="42"/>
        <end position="59"/>
    </location>
</feature>
<dbReference type="EMBL" id="JBHSWU010001586">
    <property type="protein sequence ID" value="MFC6727002.1"/>
    <property type="molecule type" value="Genomic_DNA"/>
</dbReference>
<evidence type="ECO:0000256" key="1">
    <source>
        <dbReference type="SAM" id="Phobius"/>
    </source>
</evidence>
<protein>
    <submittedName>
        <fullName evidence="2">AzlD domain-containing protein</fullName>
    </submittedName>
</protein>
<evidence type="ECO:0000313" key="3">
    <source>
        <dbReference type="Proteomes" id="UP001596328"/>
    </source>
</evidence>
<reference evidence="2 3" key="1">
    <citation type="journal article" date="2019" name="Int. J. Syst. Evol. Microbiol.">
        <title>The Global Catalogue of Microorganisms (GCM) 10K type strain sequencing project: providing services to taxonomists for standard genome sequencing and annotation.</title>
        <authorList>
            <consortium name="The Broad Institute Genomics Platform"/>
            <consortium name="The Broad Institute Genome Sequencing Center for Infectious Disease"/>
            <person name="Wu L."/>
            <person name="Ma J."/>
        </authorList>
    </citation>
    <scope>NUCLEOTIDE SEQUENCE [LARGE SCALE GENOMIC DNA]</scope>
    <source>
        <strain evidence="2 3">NBRC 111368</strain>
    </source>
</reference>
<keyword evidence="3" id="KW-1185">Reference proteome</keyword>
<evidence type="ECO:0000313" key="2">
    <source>
        <dbReference type="EMBL" id="MFC6727002.1"/>
    </source>
</evidence>
<keyword evidence="1" id="KW-1133">Transmembrane helix</keyword>
<keyword evidence="1" id="KW-0472">Membrane</keyword>
<dbReference type="Proteomes" id="UP001596328">
    <property type="component" value="Unassembled WGS sequence"/>
</dbReference>
<organism evidence="2 3">
    <name type="scientific">Halobium palmae</name>
    <dbReference type="NCBI Taxonomy" id="1776492"/>
    <lineage>
        <taxon>Archaea</taxon>
        <taxon>Methanobacteriati</taxon>
        <taxon>Methanobacteriota</taxon>
        <taxon>Stenosarchaea group</taxon>
        <taxon>Halobacteria</taxon>
        <taxon>Halobacteriales</taxon>
        <taxon>Haloferacaceae</taxon>
        <taxon>Halobium</taxon>
    </lineage>
</organism>
<feature type="non-terminal residue" evidence="2">
    <location>
        <position position="1"/>
    </location>
</feature>
<dbReference type="AlphaFoldDB" id="A0ABD5S6Y6"/>
<name>A0ABD5S6Y6_9EURY</name>
<comment type="caution">
    <text evidence="2">The sequence shown here is derived from an EMBL/GenBank/DDBJ whole genome shotgun (WGS) entry which is preliminary data.</text>
</comment>
<keyword evidence="1" id="KW-0812">Transmembrane</keyword>
<dbReference type="Pfam" id="PF05437">
    <property type="entry name" value="AzlD"/>
    <property type="match status" value="1"/>
</dbReference>